<dbReference type="RefSeq" id="WP_229900249.1">
    <property type="nucleotide sequence ID" value="NZ_BNBF01000013.1"/>
</dbReference>
<gene>
    <name evidence="4" type="primary">arsI</name>
    <name evidence="4" type="ORF">GCM10018980_44250</name>
</gene>
<dbReference type="NCBIfam" id="TIGR00377">
    <property type="entry name" value="ant_ant_sig"/>
    <property type="match status" value="1"/>
</dbReference>
<evidence type="ECO:0000256" key="2">
    <source>
        <dbReference type="RuleBase" id="RU003749"/>
    </source>
</evidence>
<dbReference type="InterPro" id="IPR003658">
    <property type="entry name" value="Anti-sigma_ant"/>
</dbReference>
<protein>
    <recommendedName>
        <fullName evidence="2">Anti-sigma factor antagonist</fullName>
    </recommendedName>
</protein>
<dbReference type="InterPro" id="IPR002645">
    <property type="entry name" value="STAS_dom"/>
</dbReference>
<dbReference type="EMBL" id="BNBF01000013">
    <property type="protein sequence ID" value="GHG57556.1"/>
    <property type="molecule type" value="Genomic_DNA"/>
</dbReference>
<dbReference type="Pfam" id="PF13466">
    <property type="entry name" value="STAS_2"/>
    <property type="match status" value="1"/>
</dbReference>
<comment type="caution">
    <text evidence="4">The sequence shown here is derived from an EMBL/GenBank/DDBJ whole genome shotgun (WGS) entry which is preliminary data.</text>
</comment>
<dbReference type="Proteomes" id="UP000619355">
    <property type="component" value="Unassembled WGS sequence"/>
</dbReference>
<dbReference type="AlphaFoldDB" id="A0A919KCX9"/>
<keyword evidence="5" id="KW-1185">Reference proteome</keyword>
<dbReference type="PROSITE" id="PS50801">
    <property type="entry name" value="STAS"/>
    <property type="match status" value="1"/>
</dbReference>
<dbReference type="SUPFAM" id="SSF52091">
    <property type="entry name" value="SpoIIaa-like"/>
    <property type="match status" value="1"/>
</dbReference>
<sequence length="121" mass="12360">MNDAEGTLSISTHSSPTGLVVLRLAGELDHYTGPGFRQAVEDVLRGPGTGVVADLSALEYCDSTGITGIITAYRLAEAAGSSFAVAALSPAMTQLFRVAGLDQVLTLHPSVQEAVDASNGA</sequence>
<evidence type="ECO:0000259" key="3">
    <source>
        <dbReference type="PROSITE" id="PS50801"/>
    </source>
</evidence>
<dbReference type="GO" id="GO:0043856">
    <property type="term" value="F:anti-sigma factor antagonist activity"/>
    <property type="evidence" value="ECO:0007669"/>
    <property type="project" value="InterPro"/>
</dbReference>
<evidence type="ECO:0000313" key="5">
    <source>
        <dbReference type="Proteomes" id="UP000619355"/>
    </source>
</evidence>
<comment type="similarity">
    <text evidence="1 2">Belongs to the anti-sigma-factor antagonist family.</text>
</comment>
<dbReference type="InterPro" id="IPR058548">
    <property type="entry name" value="MlaB-like_STAS"/>
</dbReference>
<proteinExistence type="inferred from homology"/>
<dbReference type="PANTHER" id="PTHR33495">
    <property type="entry name" value="ANTI-SIGMA FACTOR ANTAGONIST TM_1081-RELATED-RELATED"/>
    <property type="match status" value="1"/>
</dbReference>
<evidence type="ECO:0000313" key="4">
    <source>
        <dbReference type="EMBL" id="GHG57556.1"/>
    </source>
</evidence>
<feature type="domain" description="STAS" evidence="3">
    <location>
        <begin position="18"/>
        <end position="118"/>
    </location>
</feature>
<dbReference type="CDD" id="cd07043">
    <property type="entry name" value="STAS_anti-anti-sigma_factors"/>
    <property type="match status" value="1"/>
</dbReference>
<dbReference type="PANTHER" id="PTHR33495:SF2">
    <property type="entry name" value="ANTI-SIGMA FACTOR ANTAGONIST TM_1081-RELATED"/>
    <property type="match status" value="1"/>
</dbReference>
<accession>A0A919KCX9</accession>
<name>A0A919KCX9_9ACTN</name>
<organism evidence="4 5">
    <name type="scientific">Streptomyces capoamus</name>
    <dbReference type="NCBI Taxonomy" id="68183"/>
    <lineage>
        <taxon>Bacteria</taxon>
        <taxon>Bacillati</taxon>
        <taxon>Actinomycetota</taxon>
        <taxon>Actinomycetes</taxon>
        <taxon>Kitasatosporales</taxon>
        <taxon>Streptomycetaceae</taxon>
        <taxon>Streptomyces</taxon>
    </lineage>
</organism>
<evidence type="ECO:0000256" key="1">
    <source>
        <dbReference type="ARBA" id="ARBA00009013"/>
    </source>
</evidence>
<dbReference type="Gene3D" id="3.30.750.24">
    <property type="entry name" value="STAS domain"/>
    <property type="match status" value="1"/>
</dbReference>
<reference evidence="5" key="1">
    <citation type="journal article" date="2019" name="Int. J. Syst. Evol. Microbiol.">
        <title>The Global Catalogue of Microorganisms (GCM) 10K type strain sequencing project: providing services to taxonomists for standard genome sequencing and annotation.</title>
        <authorList>
            <consortium name="The Broad Institute Genomics Platform"/>
            <consortium name="The Broad Institute Genome Sequencing Center for Infectious Disease"/>
            <person name="Wu L."/>
            <person name="Ma J."/>
        </authorList>
    </citation>
    <scope>NUCLEOTIDE SEQUENCE [LARGE SCALE GENOMIC DNA]</scope>
    <source>
        <strain evidence="5">JCM 4253</strain>
    </source>
</reference>
<dbReference type="InterPro" id="IPR036513">
    <property type="entry name" value="STAS_dom_sf"/>
</dbReference>